<feature type="compositionally biased region" description="Acidic residues" evidence="4">
    <location>
        <begin position="366"/>
        <end position="379"/>
    </location>
</feature>
<reference evidence="8" key="1">
    <citation type="submission" date="2010-05" db="EMBL/GenBank/DDBJ databases">
        <title>The genome sequence of Magnaporthe poae strain ATCC 64411.</title>
        <authorList>
            <person name="Ma L.-J."/>
            <person name="Dead R."/>
            <person name="Young S."/>
            <person name="Zeng Q."/>
            <person name="Koehrsen M."/>
            <person name="Alvarado L."/>
            <person name="Berlin A."/>
            <person name="Chapman S.B."/>
            <person name="Chen Z."/>
            <person name="Freedman E."/>
            <person name="Gellesch M."/>
            <person name="Goldberg J."/>
            <person name="Griggs A."/>
            <person name="Gujja S."/>
            <person name="Heilman E.R."/>
            <person name="Heiman D."/>
            <person name="Hepburn T."/>
            <person name="Howarth C."/>
            <person name="Jen D."/>
            <person name="Larson L."/>
            <person name="Mehta T."/>
            <person name="Neiman D."/>
            <person name="Pearson M."/>
            <person name="Roberts A."/>
            <person name="Saif S."/>
            <person name="Shea T."/>
            <person name="Shenoy N."/>
            <person name="Sisk P."/>
            <person name="Stolte C."/>
            <person name="Sykes S."/>
            <person name="Walk T."/>
            <person name="White J."/>
            <person name="Yandava C."/>
            <person name="Haas B."/>
            <person name="Nusbaum C."/>
            <person name="Birren B."/>
        </authorList>
    </citation>
    <scope>NUCLEOTIDE SEQUENCE [LARGE SCALE GENOMIC DNA]</scope>
    <source>
        <strain evidence="8">ATCC 64411 / 73-15</strain>
    </source>
</reference>
<evidence type="ECO:0000256" key="1">
    <source>
        <dbReference type="ARBA" id="ARBA00010126"/>
    </source>
</evidence>
<reference evidence="6" key="2">
    <citation type="submission" date="2010-05" db="EMBL/GenBank/DDBJ databases">
        <title>The Genome Sequence of Magnaporthe poae strain ATCC 64411.</title>
        <authorList>
            <consortium name="The Broad Institute Genome Sequencing Platform"/>
            <consortium name="Broad Institute Genome Sequencing Center for Infectious Disease"/>
            <person name="Ma L.-J."/>
            <person name="Dead R."/>
            <person name="Young S."/>
            <person name="Zeng Q."/>
            <person name="Koehrsen M."/>
            <person name="Alvarado L."/>
            <person name="Berlin A."/>
            <person name="Chapman S.B."/>
            <person name="Chen Z."/>
            <person name="Freedman E."/>
            <person name="Gellesch M."/>
            <person name="Goldberg J."/>
            <person name="Griggs A."/>
            <person name="Gujja S."/>
            <person name="Heilman E.R."/>
            <person name="Heiman D."/>
            <person name="Hepburn T."/>
            <person name="Howarth C."/>
            <person name="Jen D."/>
            <person name="Larson L."/>
            <person name="Mehta T."/>
            <person name="Neiman D."/>
            <person name="Pearson M."/>
            <person name="Roberts A."/>
            <person name="Saif S."/>
            <person name="Shea T."/>
            <person name="Shenoy N."/>
            <person name="Sisk P."/>
            <person name="Stolte C."/>
            <person name="Sykes S."/>
            <person name="Walk T."/>
            <person name="White J."/>
            <person name="Yandava C."/>
            <person name="Haas B."/>
            <person name="Nusbaum C."/>
            <person name="Birren B."/>
        </authorList>
    </citation>
    <scope>NUCLEOTIDE SEQUENCE</scope>
    <source>
        <strain evidence="6">ATCC 64411</strain>
    </source>
</reference>
<dbReference type="EnsemblFungi" id="MAPG_07972T0">
    <property type="protein sequence ID" value="MAPG_07972T0"/>
    <property type="gene ID" value="MAPG_07972"/>
</dbReference>
<dbReference type="InterPro" id="IPR013087">
    <property type="entry name" value="Znf_C2H2_type"/>
</dbReference>
<dbReference type="OrthoDB" id="9368434at2759"/>
<comment type="similarity">
    <text evidence="1">Belongs to the NSRP1 family.</text>
</comment>
<dbReference type="PANTHER" id="PTHR47845:SF1">
    <property type="entry name" value="NUCLEAR SPECKLE SPLICING REGULATORY PROTEIN 1 HOMOLOG"/>
    <property type="match status" value="1"/>
</dbReference>
<dbReference type="Pfam" id="PF09745">
    <property type="entry name" value="NSRP1_N"/>
    <property type="match status" value="1"/>
</dbReference>
<evidence type="ECO:0000256" key="4">
    <source>
        <dbReference type="SAM" id="MobiDB-lite"/>
    </source>
</evidence>
<dbReference type="EMBL" id="ADBL01001924">
    <property type="status" value="NOT_ANNOTATED_CDS"/>
    <property type="molecule type" value="Genomic_DNA"/>
</dbReference>
<reference evidence="7" key="5">
    <citation type="submission" date="2015-06" db="UniProtKB">
        <authorList>
            <consortium name="EnsemblFungi"/>
        </authorList>
    </citation>
    <scope>IDENTIFICATION</scope>
    <source>
        <strain evidence="7">ATCC 64411</strain>
    </source>
</reference>
<sequence>MPQQYVVEAGHAPGLSVATTSDLSDLSCGVCHKRYVRQCDLNKHYKTHSRPFKCPVPGCKFQERGWPTEKELLRHQNDKHSESPRVFRCRFQPCDYTSKRESNCKQHMEKNHGWHYVRSRPPRQSLPSGANTSRRLESQEQEDSSPFGHAEDDGAAEPADPPVFPWVHQPHTSPLDPRLHAPEVAANSQAISHGLPVDVPSDAQEPLHDLEENLDSADKESEVFLPWDSPPTKLKKMETVLAQLPPSLFVANAAAWPAPPDATPGGAEPMFSPHIKVAHSPVSDIMPPAPFDASCSGIGGYGDYPDCGQVDFGGTIMEHKAKHEHGHHYKRSVDHISTGAILGTDTRDGPAGDEDADGDLDSRQDEDAEGDEDEDGDDDPPPRKKAKASLEDDFNDAEMECPFRLANPDVYKRERNSRYSPCYTTHTQISTIVRHFKRAAHRLTVEDLYISSFDAPSDAGIRHPAAGLCRKCWRAFADRGEFSRHVSERSCSRASRSKREKFRLLHDTFCVALPDERPPTSSSTQAMQPAGSRPLPPTTAIVYQDGYRAPPITAFTAPAPTQPSPTNPAARQAGTSQSLTERVEALEQTTTQLLRMVTQARRAGKGKGKAGLNPPSGPPKPKRLDGGGAGQPHHQLGDLASALTSRRYAEGAEREDPSIYDYDAAYDAFKAPARNTAAASADAERKPQYMASLKKMVEVRERDRKIAEDKKMKREREAEGDEFAGKEMFVTEAYKRQQEENRRLEEEERRREEEEARRNKSGGMTGFYKQLLDRGDQRHADMVRAAEELQHRKKTAAGDDAAAAVAEEEEDKSGDKSAAEKARRINEEGGDVAINEEGQVVDKRELLKGGLNVVLKKKQPADAAAKDKDRDRDRDRRDHGRGGSSFAGSGGGKQAMRDRQSRMLEAQYEQALKRSRDEAVEERAKVELAAKSQKTASDISSAKERYLARKKAAAEAKAQGLAGEP</sequence>
<dbReference type="AlphaFoldDB" id="A0A0C4E641"/>
<evidence type="ECO:0000256" key="2">
    <source>
        <dbReference type="ARBA" id="ARBA00023054"/>
    </source>
</evidence>
<dbReference type="STRING" id="644358.A0A0C4E641"/>
<dbReference type="Gene3D" id="3.30.160.60">
    <property type="entry name" value="Classic Zinc Finger"/>
    <property type="match status" value="1"/>
</dbReference>
<proteinExistence type="inferred from homology"/>
<evidence type="ECO:0000313" key="7">
    <source>
        <dbReference type="EnsemblFungi" id="MAPG_07972T0"/>
    </source>
</evidence>
<name>A0A0C4E641_MAGP6</name>
<gene>
    <name evidence="6" type="ORF">MAPG_07972</name>
</gene>
<dbReference type="InterPro" id="IPR053246">
    <property type="entry name" value="NS_splicing_regulatory_protein"/>
</dbReference>
<keyword evidence="8" id="KW-1185">Reference proteome</keyword>
<feature type="region of interest" description="Disordered" evidence="4">
    <location>
        <begin position="555"/>
        <end position="579"/>
    </location>
</feature>
<feature type="compositionally biased region" description="Basic and acidic residues" evidence="4">
    <location>
        <begin position="708"/>
        <end position="717"/>
    </location>
</feature>
<feature type="region of interest" description="Disordered" evidence="4">
    <location>
        <begin position="513"/>
        <end position="539"/>
    </location>
</feature>
<evidence type="ECO:0000313" key="8">
    <source>
        <dbReference type="Proteomes" id="UP000011715"/>
    </source>
</evidence>
<dbReference type="eggNOG" id="KOG2117">
    <property type="taxonomic scope" value="Eukaryota"/>
</dbReference>
<dbReference type="SMART" id="SM00355">
    <property type="entry name" value="ZnF_C2H2"/>
    <property type="match status" value="4"/>
</dbReference>
<feature type="compositionally biased region" description="Basic and acidic residues" evidence="4">
    <location>
        <begin position="813"/>
        <end position="827"/>
    </location>
</feature>
<keyword evidence="3" id="KW-0862">Zinc</keyword>
<feature type="compositionally biased region" description="Basic and acidic residues" evidence="4">
    <location>
        <begin position="771"/>
        <end position="790"/>
    </location>
</feature>
<dbReference type="GO" id="GO:0000381">
    <property type="term" value="P:regulation of alternative mRNA splicing, via spliceosome"/>
    <property type="evidence" value="ECO:0007669"/>
    <property type="project" value="InterPro"/>
</dbReference>
<evidence type="ECO:0000259" key="5">
    <source>
        <dbReference type="PROSITE" id="PS50157"/>
    </source>
</evidence>
<feature type="region of interest" description="Disordered" evidence="4">
    <location>
        <begin position="340"/>
        <end position="392"/>
    </location>
</feature>
<dbReference type="InterPro" id="IPR018612">
    <property type="entry name" value="NSRP1_N"/>
</dbReference>
<dbReference type="GO" id="GO:0008270">
    <property type="term" value="F:zinc ion binding"/>
    <property type="evidence" value="ECO:0007669"/>
    <property type="project" value="UniProtKB-KW"/>
</dbReference>
<feature type="compositionally biased region" description="Basic and acidic residues" evidence="4">
    <location>
        <begin position="733"/>
        <end position="758"/>
    </location>
</feature>
<feature type="region of interest" description="Disordered" evidence="4">
    <location>
        <begin position="600"/>
        <end position="636"/>
    </location>
</feature>
<dbReference type="PANTHER" id="PTHR47845">
    <property type="entry name" value="NUCLEAR SPECKLE SPLICING REGULATORY PROTEIN 1 HOMOLOG"/>
    <property type="match status" value="1"/>
</dbReference>
<dbReference type="EMBL" id="ADBL01001923">
    <property type="status" value="NOT_ANNOTATED_CDS"/>
    <property type="molecule type" value="Genomic_DNA"/>
</dbReference>
<keyword evidence="2" id="KW-0175">Coiled coil</keyword>
<reference evidence="7" key="4">
    <citation type="journal article" date="2015" name="G3 (Bethesda)">
        <title>Genome sequences of three phytopathogenic species of the Magnaporthaceae family of fungi.</title>
        <authorList>
            <person name="Okagaki L.H."/>
            <person name="Nunes C.C."/>
            <person name="Sailsbery J."/>
            <person name="Clay B."/>
            <person name="Brown D."/>
            <person name="John T."/>
            <person name="Oh Y."/>
            <person name="Young N."/>
            <person name="Fitzgerald M."/>
            <person name="Haas B.J."/>
            <person name="Zeng Q."/>
            <person name="Young S."/>
            <person name="Adiconis X."/>
            <person name="Fan L."/>
            <person name="Levin J.Z."/>
            <person name="Mitchell T.K."/>
            <person name="Okubara P.A."/>
            <person name="Farman M.L."/>
            <person name="Kohn L.M."/>
            <person name="Birren B."/>
            <person name="Ma L.-J."/>
            <person name="Dean R.A."/>
        </authorList>
    </citation>
    <scope>NUCLEOTIDE SEQUENCE</scope>
    <source>
        <strain evidence="7">ATCC 64411 / 73-15</strain>
    </source>
</reference>
<protein>
    <recommendedName>
        <fullName evidence="5">C2H2-type domain-containing protein</fullName>
    </recommendedName>
</protein>
<accession>A0A0C4E641</accession>
<dbReference type="Proteomes" id="UP000011715">
    <property type="component" value="Unassembled WGS sequence"/>
</dbReference>
<feature type="compositionally biased region" description="Basic and acidic residues" evidence="4">
    <location>
        <begin position="864"/>
        <end position="881"/>
    </location>
</feature>
<evidence type="ECO:0000313" key="6">
    <source>
        <dbReference type="EMBL" id="KLU88993.1"/>
    </source>
</evidence>
<dbReference type="VEuPathDB" id="FungiDB:MAPG_07972"/>
<dbReference type="PROSITE" id="PS00028">
    <property type="entry name" value="ZINC_FINGER_C2H2_1"/>
    <property type="match status" value="1"/>
</dbReference>
<feature type="compositionally biased region" description="Basic and acidic residues" evidence="4">
    <location>
        <begin position="911"/>
        <end position="928"/>
    </location>
</feature>
<dbReference type="PROSITE" id="PS50157">
    <property type="entry name" value="ZINC_FINGER_C2H2_2"/>
    <property type="match status" value="1"/>
</dbReference>
<feature type="region of interest" description="Disordered" evidence="4">
    <location>
        <begin position="708"/>
        <end position="943"/>
    </location>
</feature>
<dbReference type="EMBL" id="GL876972">
    <property type="protein sequence ID" value="KLU88993.1"/>
    <property type="molecule type" value="Genomic_DNA"/>
</dbReference>
<evidence type="ECO:0000256" key="3">
    <source>
        <dbReference type="PROSITE-ProRule" id="PRU00042"/>
    </source>
</evidence>
<keyword evidence="3" id="KW-0479">Metal-binding</keyword>
<keyword evidence="3" id="KW-0863">Zinc-finger</keyword>
<feature type="domain" description="C2H2-type" evidence="5">
    <location>
        <begin position="26"/>
        <end position="53"/>
    </location>
</feature>
<organism evidence="7 8">
    <name type="scientific">Magnaporthiopsis poae (strain ATCC 64411 / 73-15)</name>
    <name type="common">Kentucky bluegrass fungus</name>
    <name type="synonym">Magnaporthe poae</name>
    <dbReference type="NCBI Taxonomy" id="644358"/>
    <lineage>
        <taxon>Eukaryota</taxon>
        <taxon>Fungi</taxon>
        <taxon>Dikarya</taxon>
        <taxon>Ascomycota</taxon>
        <taxon>Pezizomycotina</taxon>
        <taxon>Sordariomycetes</taxon>
        <taxon>Sordariomycetidae</taxon>
        <taxon>Magnaporthales</taxon>
        <taxon>Magnaporthaceae</taxon>
        <taxon>Magnaporthiopsis</taxon>
    </lineage>
</organism>
<feature type="compositionally biased region" description="Gly residues" evidence="4">
    <location>
        <begin position="882"/>
        <end position="893"/>
    </location>
</feature>
<feature type="region of interest" description="Disordered" evidence="4">
    <location>
        <begin position="115"/>
        <end position="179"/>
    </location>
</feature>
<reference evidence="6" key="3">
    <citation type="submission" date="2011-03" db="EMBL/GenBank/DDBJ databases">
        <title>Annotation of Magnaporthe poae ATCC 64411.</title>
        <authorList>
            <person name="Ma L.-J."/>
            <person name="Dead R."/>
            <person name="Young S.K."/>
            <person name="Zeng Q."/>
            <person name="Gargeya S."/>
            <person name="Fitzgerald M."/>
            <person name="Haas B."/>
            <person name="Abouelleil A."/>
            <person name="Alvarado L."/>
            <person name="Arachchi H.M."/>
            <person name="Berlin A."/>
            <person name="Brown A."/>
            <person name="Chapman S.B."/>
            <person name="Chen Z."/>
            <person name="Dunbar C."/>
            <person name="Freedman E."/>
            <person name="Gearin G."/>
            <person name="Gellesch M."/>
            <person name="Goldberg J."/>
            <person name="Griggs A."/>
            <person name="Gujja S."/>
            <person name="Heiman D."/>
            <person name="Howarth C."/>
            <person name="Larson L."/>
            <person name="Lui A."/>
            <person name="MacDonald P.J.P."/>
            <person name="Mehta T."/>
            <person name="Montmayeur A."/>
            <person name="Murphy C."/>
            <person name="Neiman D."/>
            <person name="Pearson M."/>
            <person name="Priest M."/>
            <person name="Roberts A."/>
            <person name="Saif S."/>
            <person name="Shea T."/>
            <person name="Shenoy N."/>
            <person name="Sisk P."/>
            <person name="Stolte C."/>
            <person name="Sykes S."/>
            <person name="Yandava C."/>
            <person name="Wortman J."/>
            <person name="Nusbaum C."/>
            <person name="Birren B."/>
        </authorList>
    </citation>
    <scope>NUCLEOTIDE SEQUENCE</scope>
    <source>
        <strain evidence="6">ATCC 64411</strain>
    </source>
</reference>